<dbReference type="AlphaFoldDB" id="C3ZUN5"/>
<dbReference type="InParanoid" id="C3ZUN5"/>
<name>C3ZUN5_BRAFL</name>
<feature type="region of interest" description="Disordered" evidence="1">
    <location>
        <begin position="1"/>
        <end position="36"/>
    </location>
</feature>
<dbReference type="EMBL" id="GG666684">
    <property type="protein sequence ID" value="EEN43747.1"/>
    <property type="molecule type" value="Genomic_DNA"/>
</dbReference>
<gene>
    <name evidence="2" type="ORF">BRAFLDRAFT_94639</name>
</gene>
<organism>
    <name type="scientific">Branchiostoma floridae</name>
    <name type="common">Florida lancelet</name>
    <name type="synonym">Amphioxus</name>
    <dbReference type="NCBI Taxonomy" id="7739"/>
    <lineage>
        <taxon>Eukaryota</taxon>
        <taxon>Metazoa</taxon>
        <taxon>Chordata</taxon>
        <taxon>Cephalochordata</taxon>
        <taxon>Leptocardii</taxon>
        <taxon>Amphioxiformes</taxon>
        <taxon>Branchiostomatidae</taxon>
        <taxon>Branchiostoma</taxon>
    </lineage>
</organism>
<sequence length="260" mass="30333">MEEVTGRPTKPLADKVHLSRKTARSATQGTWSPQMWPGRTQDENQMGQEQVPAFLSKMTEQFIQNSDGNSTKCALMKDCTCAELSDLRVEKLLRRLVGFADFLDLRVNPNPGNAQRYVYGRIKDNSLAYRLWAERELLTELQGEDREADRQMTYYFFHVWYRNFLKRNTRLDRHARAVQRCHPGWMDNFVATTTELSPVHSGILSVHVASQRGEYQPKPPEILYTKYLQQAFRDIGWTSPALRPTDVYRRRVPALKCERY</sequence>
<accession>C3ZUN5</accession>
<evidence type="ECO:0000256" key="1">
    <source>
        <dbReference type="SAM" id="MobiDB-lite"/>
    </source>
</evidence>
<proteinExistence type="predicted"/>
<feature type="compositionally biased region" description="Polar residues" evidence="1">
    <location>
        <begin position="24"/>
        <end position="33"/>
    </location>
</feature>
<protein>
    <submittedName>
        <fullName evidence="2">Uncharacterized protein</fullName>
    </submittedName>
</protein>
<reference evidence="2" key="1">
    <citation type="journal article" date="2008" name="Nature">
        <title>The amphioxus genome and the evolution of the chordate karyotype.</title>
        <authorList>
            <consortium name="US DOE Joint Genome Institute (JGI-PGF)"/>
            <person name="Putnam N.H."/>
            <person name="Butts T."/>
            <person name="Ferrier D.E.K."/>
            <person name="Furlong R.F."/>
            <person name="Hellsten U."/>
            <person name="Kawashima T."/>
            <person name="Robinson-Rechavi M."/>
            <person name="Shoguchi E."/>
            <person name="Terry A."/>
            <person name="Yu J.-K."/>
            <person name="Benito-Gutierrez E.L."/>
            <person name="Dubchak I."/>
            <person name="Garcia-Fernandez J."/>
            <person name="Gibson-Brown J.J."/>
            <person name="Grigoriev I.V."/>
            <person name="Horton A.C."/>
            <person name="de Jong P.J."/>
            <person name="Jurka J."/>
            <person name="Kapitonov V.V."/>
            <person name="Kohara Y."/>
            <person name="Kuroki Y."/>
            <person name="Lindquist E."/>
            <person name="Lucas S."/>
            <person name="Osoegawa K."/>
            <person name="Pennacchio L.A."/>
            <person name="Salamov A.A."/>
            <person name="Satou Y."/>
            <person name="Sauka-Spengler T."/>
            <person name="Schmutz J."/>
            <person name="Shin-I T."/>
            <person name="Toyoda A."/>
            <person name="Bronner-Fraser M."/>
            <person name="Fujiyama A."/>
            <person name="Holland L.Z."/>
            <person name="Holland P.W.H."/>
            <person name="Satoh N."/>
            <person name="Rokhsar D.S."/>
        </authorList>
    </citation>
    <scope>NUCLEOTIDE SEQUENCE [LARGE SCALE GENOMIC DNA]</scope>
    <source>
        <strain evidence="2">S238N-H82</strain>
        <tissue evidence="2">Testes</tissue>
    </source>
</reference>
<evidence type="ECO:0000313" key="2">
    <source>
        <dbReference type="EMBL" id="EEN43747.1"/>
    </source>
</evidence>